<dbReference type="SUPFAM" id="SSF51445">
    <property type="entry name" value="(Trans)glycosidases"/>
    <property type="match status" value="1"/>
</dbReference>
<keyword evidence="3" id="KW-0326">Glycosidase</keyword>
<proteinExistence type="inferred from homology"/>
<dbReference type="InterPro" id="IPR006103">
    <property type="entry name" value="Glyco_hydro_2_cat"/>
</dbReference>
<feature type="domain" description="Glycoside hydrolase family 2 catalytic" evidence="6">
    <location>
        <begin position="309"/>
        <end position="448"/>
    </location>
</feature>
<dbReference type="Gene3D" id="2.60.120.260">
    <property type="entry name" value="Galactose-binding domain-like"/>
    <property type="match status" value="1"/>
</dbReference>
<dbReference type="InterPro" id="IPR032311">
    <property type="entry name" value="DUF4982"/>
</dbReference>
<dbReference type="SUPFAM" id="SSF49785">
    <property type="entry name" value="Galactose-binding domain-like"/>
    <property type="match status" value="1"/>
</dbReference>
<dbReference type="Proteomes" id="UP000294824">
    <property type="component" value="Unassembled WGS sequence"/>
</dbReference>
<feature type="signal peptide" evidence="4">
    <location>
        <begin position="1"/>
        <end position="33"/>
    </location>
</feature>
<evidence type="ECO:0000259" key="5">
    <source>
        <dbReference type="Pfam" id="PF00703"/>
    </source>
</evidence>
<reference evidence="10 11" key="1">
    <citation type="submission" date="2019-03" db="EMBL/GenBank/DDBJ databases">
        <title>Genomic Encyclopedia of Type Strains, Phase III (KMG-III): the genomes of soil and plant-associated and newly described type strains.</title>
        <authorList>
            <person name="Whitman W."/>
        </authorList>
    </citation>
    <scope>NUCLEOTIDE SEQUENCE [LARGE SCALE GENOMIC DNA]</scope>
    <source>
        <strain evidence="10 11">CECT 8301</strain>
    </source>
</reference>
<dbReference type="InterPro" id="IPR017853">
    <property type="entry name" value="GH"/>
</dbReference>
<dbReference type="InterPro" id="IPR036156">
    <property type="entry name" value="Beta-gal/glucu_dom_sf"/>
</dbReference>
<dbReference type="Gene3D" id="2.60.40.10">
    <property type="entry name" value="Immunoglobulins"/>
    <property type="match status" value="3"/>
</dbReference>
<feature type="domain" description="DUF4982" evidence="8">
    <location>
        <begin position="673"/>
        <end position="731"/>
    </location>
</feature>
<gene>
    <name evidence="10" type="ORF">DFQ06_1180</name>
</gene>
<evidence type="ECO:0000256" key="2">
    <source>
        <dbReference type="ARBA" id="ARBA00022801"/>
    </source>
</evidence>
<dbReference type="InterPro" id="IPR006101">
    <property type="entry name" value="Glyco_hydro_2"/>
</dbReference>
<evidence type="ECO:0000259" key="8">
    <source>
        <dbReference type="Pfam" id="PF16355"/>
    </source>
</evidence>
<dbReference type="GO" id="GO:0004553">
    <property type="term" value="F:hydrolase activity, hydrolyzing O-glycosyl compounds"/>
    <property type="evidence" value="ECO:0007669"/>
    <property type="project" value="InterPro"/>
</dbReference>
<dbReference type="EMBL" id="SORL01000007">
    <property type="protein sequence ID" value="TDY64273.1"/>
    <property type="molecule type" value="Genomic_DNA"/>
</dbReference>
<dbReference type="PRINTS" id="PR00132">
    <property type="entry name" value="GLHYDRLASE2"/>
</dbReference>
<protein>
    <submittedName>
        <fullName evidence="10">Uncharacterized protein DUF4982</fullName>
    </submittedName>
</protein>
<feature type="domain" description="Glycoside hydrolase family 2" evidence="9">
    <location>
        <begin position="744"/>
        <end position="844"/>
    </location>
</feature>
<feature type="domain" description="Glycosyl hydrolases family 2 sugar binding" evidence="7">
    <location>
        <begin position="94"/>
        <end position="188"/>
    </location>
</feature>
<evidence type="ECO:0000256" key="1">
    <source>
        <dbReference type="ARBA" id="ARBA00007401"/>
    </source>
</evidence>
<dbReference type="Pfam" id="PF00703">
    <property type="entry name" value="Glyco_hydro_2"/>
    <property type="match status" value="1"/>
</dbReference>
<dbReference type="InterPro" id="IPR006102">
    <property type="entry name" value="Ig-like_GH2"/>
</dbReference>
<dbReference type="InterPro" id="IPR013783">
    <property type="entry name" value="Ig-like_fold"/>
</dbReference>
<keyword evidence="11" id="KW-1185">Reference proteome</keyword>
<evidence type="ECO:0000313" key="11">
    <source>
        <dbReference type="Proteomes" id="UP000294824"/>
    </source>
</evidence>
<dbReference type="Gene3D" id="3.20.20.80">
    <property type="entry name" value="Glycosidases"/>
    <property type="match status" value="1"/>
</dbReference>
<evidence type="ECO:0000256" key="4">
    <source>
        <dbReference type="SAM" id="SignalP"/>
    </source>
</evidence>
<dbReference type="Pfam" id="PF02836">
    <property type="entry name" value="Glyco_hydro_2_C"/>
    <property type="match status" value="1"/>
</dbReference>
<evidence type="ECO:0000259" key="7">
    <source>
        <dbReference type="Pfam" id="PF02837"/>
    </source>
</evidence>
<dbReference type="InterPro" id="IPR040605">
    <property type="entry name" value="Glyco_hydro2_dom5"/>
</dbReference>
<dbReference type="PANTHER" id="PTHR42732">
    <property type="entry name" value="BETA-GALACTOSIDASE"/>
    <property type="match status" value="1"/>
</dbReference>
<comment type="similarity">
    <text evidence="1">Belongs to the glycosyl hydrolase 2 family.</text>
</comment>
<name>A0A4R8MEF0_9FLAO</name>
<sequence>MFLVVNNYKMGRKAMRRLGLLLMLLVWCNSFYAQERTQDFNFNWKFTLVEDTKTPTNLPLDDTKWRDVRLPHDWSVEASFSEDLDGATGYLPGGVGIYQKHFDAPADAESKNVFVLFDGVYNNATFWLNGKLLGENPYGYSPTYFDLTEVLKTDGTKNILTVHVDHSRYVDSRWYTGSGIYRNVKLITVDKLHIPIWGTFVTTPEVSTEVATVQIQTKIKNGYSKNQNITLITKIIDNEGKTVTLQEKETKIGSGKEIEVLQSLQVANPKLWDTDHPNLYKVITNVSVKGKVIDTYTTPFGIRSLLFDKDKGFFLNGKPTYVKGVCLHHDAGLVGAAVPKGVWERRLQILKEGGVNAIRTSHNPFSEEFLDLCDEMGFLVQNEIFDEMDNPKDKQHNMNEKSVQYITRGYTEHFQKWGESDLKRTMLRDRNHPSVFQWSIGNEIEWTYEGYKHVSGLWDPEVKGGYWNKIPHLTKEEMIARYNALPDRKFKLAETAKRLSKWVKEMDQTRPVTANLIIPVASLASGYADALDVVGFSYQTNQYHWSKKNYPNKLFTGTENSGGWQDWNSIIENPMVFSMFMWTGIDYMGEATNKWPQKGWDGDLLDFAGFKKQGWYYFKSIWVNKPHVSIGTTPLEGSGFESDSLSGKAVVSSKKVLNWNNSKANMHWNYKPGELVVVEVPTNNHVVELFLNNRSLGSRSLSDNPDRILRWVVPFEAGTLTARAGFEGQEVESVLKTTSAAVAIKLSVDKTTLNSDGYDVAHIIAQLVDKDGLEVKTENAELTFNVDGNVKVLGVDNGSKDNIQDFQSNKIITFKGKALLLVQSLKDKTGKMNIKAKAPNLKSNLVVIQVE</sequence>
<dbReference type="Pfam" id="PF02837">
    <property type="entry name" value="Glyco_hydro_2_N"/>
    <property type="match status" value="1"/>
</dbReference>
<keyword evidence="2" id="KW-0378">Hydrolase</keyword>
<keyword evidence="4" id="KW-0732">Signal</keyword>
<dbReference type="GO" id="GO:0005975">
    <property type="term" value="P:carbohydrate metabolic process"/>
    <property type="evidence" value="ECO:0007669"/>
    <property type="project" value="InterPro"/>
</dbReference>
<dbReference type="Pfam" id="PF16355">
    <property type="entry name" value="DUF4982"/>
    <property type="match status" value="1"/>
</dbReference>
<dbReference type="SUPFAM" id="SSF49303">
    <property type="entry name" value="beta-Galactosidase/glucuronidase domain"/>
    <property type="match status" value="1"/>
</dbReference>
<evidence type="ECO:0000259" key="6">
    <source>
        <dbReference type="Pfam" id="PF02836"/>
    </source>
</evidence>
<comment type="caution">
    <text evidence="10">The sequence shown here is derived from an EMBL/GenBank/DDBJ whole genome shotgun (WGS) entry which is preliminary data.</text>
</comment>
<organism evidence="10 11">
    <name type="scientific">Algibacter lectus</name>
    <dbReference type="NCBI Taxonomy" id="221126"/>
    <lineage>
        <taxon>Bacteria</taxon>
        <taxon>Pseudomonadati</taxon>
        <taxon>Bacteroidota</taxon>
        <taxon>Flavobacteriia</taxon>
        <taxon>Flavobacteriales</taxon>
        <taxon>Flavobacteriaceae</taxon>
        <taxon>Algibacter</taxon>
    </lineage>
</organism>
<dbReference type="AlphaFoldDB" id="A0A4R8MEF0"/>
<evidence type="ECO:0000313" key="10">
    <source>
        <dbReference type="EMBL" id="TDY64273.1"/>
    </source>
</evidence>
<dbReference type="Pfam" id="PF18565">
    <property type="entry name" value="Glyco_hydro2_C5"/>
    <property type="match status" value="1"/>
</dbReference>
<evidence type="ECO:0000259" key="9">
    <source>
        <dbReference type="Pfam" id="PF18565"/>
    </source>
</evidence>
<dbReference type="PANTHER" id="PTHR42732:SF1">
    <property type="entry name" value="BETA-MANNOSIDASE"/>
    <property type="match status" value="1"/>
</dbReference>
<feature type="domain" description="Glycoside hydrolase family 2 immunoglobulin-like beta-sandwich" evidence="5">
    <location>
        <begin position="200"/>
        <end position="303"/>
    </location>
</feature>
<dbReference type="InterPro" id="IPR051913">
    <property type="entry name" value="GH2_Domain-Containing"/>
</dbReference>
<dbReference type="InterPro" id="IPR008979">
    <property type="entry name" value="Galactose-bd-like_sf"/>
</dbReference>
<evidence type="ECO:0000256" key="3">
    <source>
        <dbReference type="ARBA" id="ARBA00023295"/>
    </source>
</evidence>
<accession>A0A4R8MEF0</accession>
<dbReference type="InterPro" id="IPR006104">
    <property type="entry name" value="Glyco_hydro_2_N"/>
</dbReference>
<feature type="chain" id="PRO_5020835964" evidence="4">
    <location>
        <begin position="34"/>
        <end position="851"/>
    </location>
</feature>